<dbReference type="Proteomes" id="UP000092573">
    <property type="component" value="Chromosome"/>
</dbReference>
<evidence type="ECO:0000313" key="3">
    <source>
        <dbReference type="Proteomes" id="UP000092573"/>
    </source>
</evidence>
<dbReference type="InterPro" id="IPR016181">
    <property type="entry name" value="Acyl_CoA_acyltransferase"/>
</dbReference>
<keyword evidence="3" id="KW-1185">Reference proteome</keyword>
<evidence type="ECO:0000259" key="1">
    <source>
        <dbReference type="PROSITE" id="PS51186"/>
    </source>
</evidence>
<dbReference type="PROSITE" id="PS51186">
    <property type="entry name" value="GNAT"/>
    <property type="match status" value="1"/>
</dbReference>
<proteinExistence type="predicted"/>
<feature type="domain" description="N-acetyltransferase" evidence="1">
    <location>
        <begin position="1"/>
        <end position="135"/>
    </location>
</feature>
<evidence type="ECO:0000313" key="2">
    <source>
        <dbReference type="EMBL" id="ANS73425.1"/>
    </source>
</evidence>
<dbReference type="Gene3D" id="3.40.630.30">
    <property type="match status" value="1"/>
</dbReference>
<dbReference type="STRING" id="1462996.AWM70_01540"/>
<accession>A0A1B1MW89</accession>
<protein>
    <submittedName>
        <fullName evidence="2">GNAT family acetyltransferase</fullName>
    </submittedName>
</protein>
<dbReference type="Pfam" id="PF13673">
    <property type="entry name" value="Acetyltransf_10"/>
    <property type="match status" value="1"/>
</dbReference>
<keyword evidence="2" id="KW-0808">Transferase</keyword>
<dbReference type="CDD" id="cd04301">
    <property type="entry name" value="NAT_SF"/>
    <property type="match status" value="1"/>
</dbReference>
<dbReference type="EMBL" id="CP014167">
    <property type="protein sequence ID" value="ANS73425.1"/>
    <property type="molecule type" value="Genomic_DNA"/>
</dbReference>
<sequence length="138" mass="15805">MSIEKISKELAWQLRHEVMWPDKPLDYVKLTDDDAGVHYGLFEEGKLLSVVSLFLKGPEAQFRKFATKKNEQGKGHGSRLLAHVLEEARTAGAKRIFCNARSEKAPFYEKFGLLKTEEEFEKGGKRYVVMEKAGEKEQ</sequence>
<organism evidence="2 3">
    <name type="scientific">Paenibacillus yonginensis</name>
    <dbReference type="NCBI Taxonomy" id="1462996"/>
    <lineage>
        <taxon>Bacteria</taxon>
        <taxon>Bacillati</taxon>
        <taxon>Bacillota</taxon>
        <taxon>Bacilli</taxon>
        <taxon>Bacillales</taxon>
        <taxon>Paenibacillaceae</taxon>
        <taxon>Paenibacillus</taxon>
    </lineage>
</organism>
<name>A0A1B1MW89_9BACL</name>
<dbReference type="KEGG" id="pyg:AWM70_01540"/>
<gene>
    <name evidence="2" type="ORF">AWM70_01540</name>
</gene>
<dbReference type="SUPFAM" id="SSF55729">
    <property type="entry name" value="Acyl-CoA N-acyltransferases (Nat)"/>
    <property type="match status" value="1"/>
</dbReference>
<dbReference type="GO" id="GO:0016747">
    <property type="term" value="F:acyltransferase activity, transferring groups other than amino-acyl groups"/>
    <property type="evidence" value="ECO:0007669"/>
    <property type="project" value="InterPro"/>
</dbReference>
<dbReference type="RefSeq" id="WP_068693754.1">
    <property type="nucleotide sequence ID" value="NZ_CP014167.1"/>
</dbReference>
<dbReference type="AlphaFoldDB" id="A0A1B1MW89"/>
<reference evidence="2 3" key="1">
    <citation type="submission" date="2016-01" db="EMBL/GenBank/DDBJ databases">
        <title>Complete Genome Sequence of Paenibacillus yonginensis DCY84, a novel Plant Growth-Promoting Bacteria with Elicitation of Induced Systemic Resistance.</title>
        <authorList>
            <person name="Kim Y.J."/>
            <person name="Yang D.C."/>
            <person name="Sukweenadhi J."/>
        </authorList>
    </citation>
    <scope>NUCLEOTIDE SEQUENCE [LARGE SCALE GENOMIC DNA]</scope>
    <source>
        <strain evidence="2 3">DCY84</strain>
    </source>
</reference>
<dbReference type="OrthoDB" id="1178186at2"/>
<dbReference type="InterPro" id="IPR000182">
    <property type="entry name" value="GNAT_dom"/>
</dbReference>